<dbReference type="AlphaFoldDB" id="A0A8K0D9Q8"/>
<dbReference type="InterPro" id="IPR027417">
    <property type="entry name" value="P-loop_NTPase"/>
</dbReference>
<evidence type="ECO:0000256" key="5">
    <source>
        <dbReference type="ARBA" id="ARBA00022806"/>
    </source>
</evidence>
<keyword evidence="9" id="KW-0689">Ribosomal protein</keyword>
<dbReference type="PROSITE" id="PS51192">
    <property type="entry name" value="HELICASE_ATP_BIND_1"/>
    <property type="match status" value="1"/>
</dbReference>
<dbReference type="PROSITE" id="PS00039">
    <property type="entry name" value="DEAD_ATP_HELICASE"/>
    <property type="match status" value="1"/>
</dbReference>
<feature type="compositionally biased region" description="Basic and acidic residues" evidence="14">
    <location>
        <begin position="41"/>
        <end position="62"/>
    </location>
</feature>
<feature type="domain" description="Helicase C-terminal" evidence="16">
    <location>
        <begin position="431"/>
        <end position="595"/>
    </location>
</feature>
<dbReference type="Pfam" id="PF00270">
    <property type="entry name" value="DEAD"/>
    <property type="match status" value="1"/>
</dbReference>
<dbReference type="InterPro" id="IPR011545">
    <property type="entry name" value="DEAD/DEAH_box_helicase_dom"/>
</dbReference>
<dbReference type="GO" id="GO:0005840">
    <property type="term" value="C:ribosome"/>
    <property type="evidence" value="ECO:0007669"/>
    <property type="project" value="UniProtKB-KW"/>
</dbReference>
<keyword evidence="5 12" id="KW-0347">Helicase</keyword>
<evidence type="ECO:0000256" key="11">
    <source>
        <dbReference type="ARBA" id="ARBA00023274"/>
    </source>
</evidence>
<evidence type="ECO:0000256" key="2">
    <source>
        <dbReference type="ARBA" id="ARBA00009360"/>
    </source>
</evidence>
<evidence type="ECO:0000259" key="16">
    <source>
        <dbReference type="PROSITE" id="PS51194"/>
    </source>
</evidence>
<evidence type="ECO:0000256" key="14">
    <source>
        <dbReference type="SAM" id="MobiDB-lite"/>
    </source>
</evidence>
<dbReference type="Gene3D" id="3.40.50.300">
    <property type="entry name" value="P-loop containing nucleotide triphosphate hydrolases"/>
    <property type="match status" value="2"/>
</dbReference>
<feature type="domain" description="Helicase ATP-binding" evidence="15">
    <location>
        <begin position="198"/>
        <end position="399"/>
    </location>
</feature>
<proteinExistence type="inferred from homology"/>
<dbReference type="Gene3D" id="6.10.250.3440">
    <property type="match status" value="1"/>
</dbReference>
<feature type="region of interest" description="Disordered" evidence="14">
    <location>
        <begin position="616"/>
        <end position="645"/>
    </location>
</feature>
<keyword evidence="8" id="KW-0809">Transit peptide</keyword>
<keyword evidence="7 13" id="KW-0694">RNA-binding</keyword>
<organism evidence="17 18">
    <name type="scientific">Ignelater luminosus</name>
    <name type="common">Cucubano</name>
    <name type="synonym">Pyrophorus luminosus</name>
    <dbReference type="NCBI Taxonomy" id="2038154"/>
    <lineage>
        <taxon>Eukaryota</taxon>
        <taxon>Metazoa</taxon>
        <taxon>Ecdysozoa</taxon>
        <taxon>Arthropoda</taxon>
        <taxon>Hexapoda</taxon>
        <taxon>Insecta</taxon>
        <taxon>Pterygota</taxon>
        <taxon>Neoptera</taxon>
        <taxon>Endopterygota</taxon>
        <taxon>Coleoptera</taxon>
        <taxon>Polyphaga</taxon>
        <taxon>Elateriformia</taxon>
        <taxon>Elateroidea</taxon>
        <taxon>Elateridae</taxon>
        <taxon>Agrypninae</taxon>
        <taxon>Pyrophorini</taxon>
        <taxon>Ignelater</taxon>
    </lineage>
</organism>
<comment type="catalytic activity">
    <reaction evidence="13">
        <text>ATP + H2O = ADP + phosphate + H(+)</text>
        <dbReference type="Rhea" id="RHEA:13065"/>
        <dbReference type="ChEBI" id="CHEBI:15377"/>
        <dbReference type="ChEBI" id="CHEBI:15378"/>
        <dbReference type="ChEBI" id="CHEBI:30616"/>
        <dbReference type="ChEBI" id="CHEBI:43474"/>
        <dbReference type="ChEBI" id="CHEBI:456216"/>
        <dbReference type="EC" id="3.6.4.13"/>
    </reaction>
</comment>
<dbReference type="InterPro" id="IPR014001">
    <property type="entry name" value="Helicase_ATP-bd"/>
</dbReference>
<feature type="region of interest" description="Disordered" evidence="14">
    <location>
        <begin position="761"/>
        <end position="781"/>
    </location>
</feature>
<evidence type="ECO:0000256" key="7">
    <source>
        <dbReference type="ARBA" id="ARBA00022884"/>
    </source>
</evidence>
<evidence type="ECO:0000256" key="10">
    <source>
        <dbReference type="ARBA" id="ARBA00023128"/>
    </source>
</evidence>
<dbReference type="GO" id="GO:0005739">
    <property type="term" value="C:mitochondrion"/>
    <property type="evidence" value="ECO:0007669"/>
    <property type="project" value="UniProtKB-SubCell"/>
</dbReference>
<dbReference type="Pfam" id="PF00271">
    <property type="entry name" value="Helicase_C"/>
    <property type="match status" value="1"/>
</dbReference>
<evidence type="ECO:0000256" key="3">
    <source>
        <dbReference type="ARBA" id="ARBA00022741"/>
    </source>
</evidence>
<dbReference type="Pfam" id="PF09812">
    <property type="entry name" value="MRP-L28"/>
    <property type="match status" value="1"/>
</dbReference>
<evidence type="ECO:0000256" key="1">
    <source>
        <dbReference type="ARBA" id="ARBA00004173"/>
    </source>
</evidence>
<comment type="domain">
    <text evidence="13">The Q motif is unique to and characteristic of the DEAD box family of RNA helicases and controls ATP binding and hydrolysis.</text>
</comment>
<gene>
    <name evidence="17" type="ORF">ILUMI_04422</name>
</gene>
<dbReference type="OrthoDB" id="3370at2759"/>
<evidence type="ECO:0000256" key="12">
    <source>
        <dbReference type="RuleBase" id="RU000492"/>
    </source>
</evidence>
<dbReference type="GO" id="GO:0003724">
    <property type="term" value="F:RNA helicase activity"/>
    <property type="evidence" value="ECO:0007669"/>
    <property type="project" value="UniProtKB-EC"/>
</dbReference>
<protein>
    <recommendedName>
        <fullName evidence="13">ATP-dependent RNA helicase</fullName>
        <ecNumber evidence="13">3.6.4.13</ecNumber>
    </recommendedName>
</protein>
<evidence type="ECO:0000259" key="15">
    <source>
        <dbReference type="PROSITE" id="PS51192"/>
    </source>
</evidence>
<reference evidence="17" key="1">
    <citation type="submission" date="2019-08" db="EMBL/GenBank/DDBJ databases">
        <title>The genome of the North American firefly Photinus pyralis.</title>
        <authorList>
            <consortium name="Photinus pyralis genome working group"/>
            <person name="Fallon T.R."/>
            <person name="Sander Lower S.E."/>
            <person name="Weng J.-K."/>
        </authorList>
    </citation>
    <scope>NUCLEOTIDE SEQUENCE</scope>
    <source>
        <strain evidence="17">TRF0915ILg1</strain>
        <tissue evidence="17">Whole body</tissue>
    </source>
</reference>
<feature type="compositionally biased region" description="Basic residues" evidence="14">
    <location>
        <begin position="622"/>
        <end position="645"/>
    </location>
</feature>
<dbReference type="GO" id="GO:0003723">
    <property type="term" value="F:RNA binding"/>
    <property type="evidence" value="ECO:0007669"/>
    <property type="project" value="UniProtKB-UniRule"/>
</dbReference>
<name>A0A8K0D9Q8_IGNLU</name>
<dbReference type="SUPFAM" id="SSF52540">
    <property type="entry name" value="P-loop containing nucleoside triphosphate hydrolases"/>
    <property type="match status" value="1"/>
</dbReference>
<evidence type="ECO:0000256" key="13">
    <source>
        <dbReference type="RuleBase" id="RU365068"/>
    </source>
</evidence>
<keyword evidence="11" id="KW-0687">Ribonucleoprotein</keyword>
<comment type="similarity">
    <text evidence="2">Belongs to the mitochondrion-specific ribosomal protein mL40 family.</text>
</comment>
<evidence type="ECO:0000313" key="18">
    <source>
        <dbReference type="Proteomes" id="UP000801492"/>
    </source>
</evidence>
<dbReference type="PROSITE" id="PS51194">
    <property type="entry name" value="HELICASE_CTER"/>
    <property type="match status" value="1"/>
</dbReference>
<dbReference type="FunFam" id="6.10.250.3440:FF:000001">
    <property type="entry name" value="Mitochondrial ribosomal protein L40"/>
    <property type="match status" value="1"/>
</dbReference>
<dbReference type="EMBL" id="VTPC01001503">
    <property type="protein sequence ID" value="KAF2901764.1"/>
    <property type="molecule type" value="Genomic_DNA"/>
</dbReference>
<evidence type="ECO:0000256" key="8">
    <source>
        <dbReference type="ARBA" id="ARBA00022946"/>
    </source>
</evidence>
<comment type="caution">
    <text evidence="17">The sequence shown here is derived from an EMBL/GenBank/DDBJ whole genome shotgun (WGS) entry which is preliminary data.</text>
</comment>
<comment type="subcellular location">
    <subcellularLocation>
        <location evidence="1">Mitochondrion</location>
    </subcellularLocation>
</comment>
<dbReference type="InterPro" id="IPR001650">
    <property type="entry name" value="Helicase_C-like"/>
</dbReference>
<dbReference type="CDD" id="cd17956">
    <property type="entry name" value="DEADc_DDX51"/>
    <property type="match status" value="1"/>
</dbReference>
<keyword evidence="6 12" id="KW-0067">ATP-binding</keyword>
<dbReference type="CDD" id="cd18787">
    <property type="entry name" value="SF2_C_DEAD"/>
    <property type="match status" value="1"/>
</dbReference>
<keyword evidence="18" id="KW-1185">Reference proteome</keyword>
<comment type="similarity">
    <text evidence="12">Belongs to the DEAD box helicase family.</text>
</comment>
<dbReference type="SMART" id="SM00487">
    <property type="entry name" value="DEXDc"/>
    <property type="match status" value="1"/>
</dbReference>
<comment type="function">
    <text evidence="13">RNA helicase.</text>
</comment>
<keyword evidence="3 12" id="KW-0547">Nucleotide-binding</keyword>
<dbReference type="GO" id="GO:0016787">
    <property type="term" value="F:hydrolase activity"/>
    <property type="evidence" value="ECO:0007669"/>
    <property type="project" value="UniProtKB-KW"/>
</dbReference>
<dbReference type="GO" id="GO:0005524">
    <property type="term" value="F:ATP binding"/>
    <property type="evidence" value="ECO:0007669"/>
    <property type="project" value="UniProtKB-UniRule"/>
</dbReference>
<dbReference type="GO" id="GO:1990904">
    <property type="term" value="C:ribonucleoprotein complex"/>
    <property type="evidence" value="ECO:0007669"/>
    <property type="project" value="UniProtKB-KW"/>
</dbReference>
<dbReference type="InterPro" id="IPR000629">
    <property type="entry name" value="RNA-helicase_DEAD-box_CS"/>
</dbReference>
<keyword evidence="4 12" id="KW-0378">Hydrolase</keyword>
<dbReference type="InterPro" id="IPR019192">
    <property type="entry name" value="Ribosomal_mL40"/>
</dbReference>
<sequence length="781" mass="90115">MDLFVVNRHDEDKQKDVEINEEANIQRVLKRIEKRKAARSRQKELEKKKQTAIARTREERQRKRERKAKIVPIPTGKDEFIDENIKETTAEETVSKDHESSRKTKTKKKAKLDSLKVEGFTVLGGESFDRKAKVKRVLPKWLSNPTVISVNLQDLRTKVSSMKVLDKDLRKKLKANRVKYLFPVQAEVIPWLIQADKHSNIILPRDICVSAPTGSGKTLAFVLPVIQALKAYHLKRIRALVILPTQDLALQVFQTFKRYAQGTHIDISLITGKNPFAMEQKQLVSENEAFRYLSKTDILVCTAGRLVDHLKETKGFDLTHLKYLIIDEADRVLDNVQNDWLYHLERHMFKTEQNMQAAKILNFFTLKNYRPPQKLLFSATLSQDPEKLQKLSLFQPKLFTSIVETGTSDLPISHGENTGDTFIGKYTTPKELTERYIECSEDLKPLVLYEFIKQEKLTKTMIFTHSVESAHRLAILLQALFKNKLKIEEVSSQLEGNRRNTLIGSFSKGNIDVIVCTDALARGMDLIDVQCVISYTAPKYLKTYIHRAGRTARAGEQGLAVTLLDKTRLNKFMNLLQQAGKNALQEIKISEEGLESLGEQYREALGNLKKAVSKEEEESLRKMKSAKGRGKKRKFKSAKTNRKKKKIEKQIRRLERNARQLKPIEECEIPLTLIDNRKERERSLPALSNEVMQQRITLEKQWAHYKHKEHLADLQMLDRIVYSQQKALDELRKESEELYQEAIQIDPTFLPLKMEGPAETTAIKDYDSPDGVYDDISKKWN</sequence>
<dbReference type="PANTHER" id="PTHR24031">
    <property type="entry name" value="RNA HELICASE"/>
    <property type="match status" value="1"/>
</dbReference>
<evidence type="ECO:0000256" key="4">
    <source>
        <dbReference type="ARBA" id="ARBA00022801"/>
    </source>
</evidence>
<keyword evidence="10" id="KW-0496">Mitochondrion</keyword>
<feature type="region of interest" description="Disordered" evidence="14">
    <location>
        <begin position="36"/>
        <end position="67"/>
    </location>
</feature>
<evidence type="ECO:0000256" key="9">
    <source>
        <dbReference type="ARBA" id="ARBA00022980"/>
    </source>
</evidence>
<evidence type="ECO:0000256" key="6">
    <source>
        <dbReference type="ARBA" id="ARBA00022840"/>
    </source>
</evidence>
<dbReference type="EC" id="3.6.4.13" evidence="13"/>
<accession>A0A8K0D9Q8</accession>
<dbReference type="SMART" id="SM00490">
    <property type="entry name" value="HELICc"/>
    <property type="match status" value="1"/>
</dbReference>
<evidence type="ECO:0000313" key="17">
    <source>
        <dbReference type="EMBL" id="KAF2901764.1"/>
    </source>
</evidence>
<dbReference type="Proteomes" id="UP000801492">
    <property type="component" value="Unassembled WGS sequence"/>
</dbReference>